<keyword evidence="14" id="KW-1185">Reference proteome</keyword>
<evidence type="ECO:0000313" key="14">
    <source>
        <dbReference type="Proteomes" id="UP000182063"/>
    </source>
</evidence>
<dbReference type="OrthoDB" id="9804758at2"/>
<evidence type="ECO:0000256" key="11">
    <source>
        <dbReference type="RuleBase" id="RU365090"/>
    </source>
</evidence>
<dbReference type="SUPFAM" id="SSF63867">
    <property type="entry name" value="MoeA C-terminal domain-like"/>
    <property type="match status" value="1"/>
</dbReference>
<evidence type="ECO:0000256" key="1">
    <source>
        <dbReference type="ARBA" id="ARBA00001946"/>
    </source>
</evidence>
<evidence type="ECO:0000256" key="10">
    <source>
        <dbReference type="ARBA" id="ARBA00047317"/>
    </source>
</evidence>
<evidence type="ECO:0000256" key="8">
    <source>
        <dbReference type="ARBA" id="ARBA00022842"/>
    </source>
</evidence>
<sequence>MAGLLPLDEAQARLLALAEALPIETIAVAEAGGRWAASDIIARRSQPAADLSAMDGYAVRHMDLPGPFRIIGESAAGKGFPGSPGAAEAVRIFTGAAVPEGADTVIMQENCAREGDTLRLTAQPPAPGRDIRVRGSDFSEHALLVARGARMTPAAIALAIMGGHGTVPVHRRARIALISTGDELAAPGAVTGPHQIPASNGPMLAAMLRSTGCDVDDMGVVGDDLDSIKGAVDAARRHDVILTIGGASVGDHDLVKPAFLACRATLDFIKVALKPGKPLMAGRLANALVLGLPGNPVSAYVTCFLFALPLVRKLMGAATPLAPVLPLPLGAAMPAVGNRTEFIRGKIEDGRALPFRNQDSAALALLAEAAILIRRNAGAQAVPAGTIVDTLRLD</sequence>
<keyword evidence="9 11" id="KW-0501">Molybdenum cofactor biosynthesis</keyword>
<evidence type="ECO:0000256" key="2">
    <source>
        <dbReference type="ARBA" id="ARBA00002901"/>
    </source>
</evidence>
<dbReference type="AlphaFoldDB" id="A0A1L3ZRB0"/>
<dbReference type="SUPFAM" id="SSF53218">
    <property type="entry name" value="Molybdenum cofactor biosynthesis proteins"/>
    <property type="match status" value="1"/>
</dbReference>
<evidence type="ECO:0000256" key="3">
    <source>
        <dbReference type="ARBA" id="ARBA00005046"/>
    </source>
</evidence>
<dbReference type="Gene3D" id="3.40.980.10">
    <property type="entry name" value="MoaB/Mog-like domain"/>
    <property type="match status" value="1"/>
</dbReference>
<evidence type="ECO:0000256" key="6">
    <source>
        <dbReference type="ARBA" id="ARBA00022679"/>
    </source>
</evidence>
<dbReference type="EC" id="2.10.1.1" evidence="11"/>
<evidence type="ECO:0000313" key="13">
    <source>
        <dbReference type="EMBL" id="API58164.1"/>
    </source>
</evidence>
<dbReference type="Pfam" id="PF03454">
    <property type="entry name" value="MoeA_C"/>
    <property type="match status" value="1"/>
</dbReference>
<reference evidence="14" key="1">
    <citation type="submission" date="2016-11" db="EMBL/GenBank/DDBJ databases">
        <title>Complete Genome Sequence of alachlor-degrading Sphingomonas sp. strain JJ-A5.</title>
        <authorList>
            <person name="Lee H."/>
            <person name="Ka J.-O."/>
        </authorList>
    </citation>
    <scope>NUCLEOTIDE SEQUENCE [LARGE SCALE GENOMIC DNA]</scope>
    <source>
        <strain evidence="14">JJ-A5</strain>
    </source>
</reference>
<keyword evidence="5 11" id="KW-0500">Molybdenum</keyword>
<feature type="domain" description="MoaB/Mog" evidence="12">
    <location>
        <begin position="176"/>
        <end position="313"/>
    </location>
</feature>
<evidence type="ECO:0000259" key="12">
    <source>
        <dbReference type="SMART" id="SM00852"/>
    </source>
</evidence>
<dbReference type="NCBIfam" id="TIGR00177">
    <property type="entry name" value="molyb_syn"/>
    <property type="match status" value="1"/>
</dbReference>
<dbReference type="GO" id="GO:0006777">
    <property type="term" value="P:Mo-molybdopterin cofactor biosynthetic process"/>
    <property type="evidence" value="ECO:0007669"/>
    <property type="project" value="UniProtKB-UniRule"/>
</dbReference>
<dbReference type="EMBL" id="CP018221">
    <property type="protein sequence ID" value="API58164.1"/>
    <property type="molecule type" value="Genomic_DNA"/>
</dbReference>
<dbReference type="UniPathway" id="UPA00344"/>
<proteinExistence type="inferred from homology"/>
<dbReference type="InterPro" id="IPR001453">
    <property type="entry name" value="MoaB/Mog_dom"/>
</dbReference>
<name>A0A1L3ZRB0_9SPHN</name>
<dbReference type="STRING" id="1921510.BSL82_01650"/>
<dbReference type="Gene3D" id="2.40.340.10">
    <property type="entry name" value="MoeA, C-terminal, domain IV"/>
    <property type="match status" value="1"/>
</dbReference>
<comment type="function">
    <text evidence="2 11">Catalyzes the insertion of molybdate into adenylated molybdopterin with the concomitant release of AMP.</text>
</comment>
<dbReference type="PANTHER" id="PTHR10192">
    <property type="entry name" value="MOLYBDOPTERIN BIOSYNTHESIS PROTEIN"/>
    <property type="match status" value="1"/>
</dbReference>
<dbReference type="InterPro" id="IPR005110">
    <property type="entry name" value="MoeA_linker/N"/>
</dbReference>
<accession>A0A1L3ZRB0</accession>
<organism evidence="13 14">
    <name type="scientific">Tardibacter chloracetimidivorans</name>
    <dbReference type="NCBI Taxonomy" id="1921510"/>
    <lineage>
        <taxon>Bacteria</taxon>
        <taxon>Pseudomonadati</taxon>
        <taxon>Pseudomonadota</taxon>
        <taxon>Alphaproteobacteria</taxon>
        <taxon>Sphingomonadales</taxon>
        <taxon>Sphingomonadaceae</taxon>
        <taxon>Tardibacter</taxon>
    </lineage>
</organism>
<dbReference type="InterPro" id="IPR038987">
    <property type="entry name" value="MoeA-like"/>
</dbReference>
<comment type="similarity">
    <text evidence="4 11">Belongs to the MoeA family.</text>
</comment>
<dbReference type="GO" id="GO:0046872">
    <property type="term" value="F:metal ion binding"/>
    <property type="evidence" value="ECO:0007669"/>
    <property type="project" value="UniProtKB-UniRule"/>
</dbReference>
<keyword evidence="8 11" id="KW-0460">Magnesium</keyword>
<evidence type="ECO:0000256" key="4">
    <source>
        <dbReference type="ARBA" id="ARBA00010763"/>
    </source>
</evidence>
<evidence type="ECO:0000256" key="5">
    <source>
        <dbReference type="ARBA" id="ARBA00022505"/>
    </source>
</evidence>
<dbReference type="InterPro" id="IPR036135">
    <property type="entry name" value="MoeA_linker/N_sf"/>
</dbReference>
<protein>
    <recommendedName>
        <fullName evidence="11">Molybdopterin molybdenumtransferase</fullName>
        <ecNumber evidence="11">2.10.1.1</ecNumber>
    </recommendedName>
</protein>
<dbReference type="KEGG" id="sphj:BSL82_01650"/>
<gene>
    <name evidence="13" type="ORF">BSL82_01650</name>
</gene>
<dbReference type="SMART" id="SM00852">
    <property type="entry name" value="MoCF_biosynth"/>
    <property type="match status" value="1"/>
</dbReference>
<comment type="pathway">
    <text evidence="3 11">Cofactor biosynthesis; molybdopterin biosynthesis.</text>
</comment>
<comment type="catalytic activity">
    <reaction evidence="10">
        <text>adenylyl-molybdopterin + molybdate = Mo-molybdopterin + AMP + H(+)</text>
        <dbReference type="Rhea" id="RHEA:35047"/>
        <dbReference type="ChEBI" id="CHEBI:15378"/>
        <dbReference type="ChEBI" id="CHEBI:36264"/>
        <dbReference type="ChEBI" id="CHEBI:62727"/>
        <dbReference type="ChEBI" id="CHEBI:71302"/>
        <dbReference type="ChEBI" id="CHEBI:456215"/>
        <dbReference type="EC" id="2.10.1.1"/>
    </reaction>
</comment>
<dbReference type="FunFam" id="3.40.980.10:FF:000004">
    <property type="entry name" value="Molybdopterin molybdenumtransferase"/>
    <property type="match status" value="1"/>
</dbReference>
<dbReference type="Gene3D" id="2.170.190.11">
    <property type="entry name" value="Molybdopterin biosynthesis moea protein, domain 3"/>
    <property type="match status" value="1"/>
</dbReference>
<dbReference type="GO" id="GO:0005829">
    <property type="term" value="C:cytosol"/>
    <property type="evidence" value="ECO:0007669"/>
    <property type="project" value="TreeGrafter"/>
</dbReference>
<dbReference type="SUPFAM" id="SSF63882">
    <property type="entry name" value="MoeA N-terminal region -like"/>
    <property type="match status" value="1"/>
</dbReference>
<dbReference type="InterPro" id="IPR036425">
    <property type="entry name" value="MoaB/Mog-like_dom_sf"/>
</dbReference>
<dbReference type="Proteomes" id="UP000182063">
    <property type="component" value="Chromosome"/>
</dbReference>
<dbReference type="CDD" id="cd00887">
    <property type="entry name" value="MoeA"/>
    <property type="match status" value="1"/>
</dbReference>
<comment type="cofactor">
    <cofactor evidence="1 11">
        <name>Mg(2+)</name>
        <dbReference type="ChEBI" id="CHEBI:18420"/>
    </cofactor>
</comment>
<dbReference type="Pfam" id="PF03453">
    <property type="entry name" value="MoeA_N"/>
    <property type="match status" value="1"/>
</dbReference>
<keyword evidence="7 11" id="KW-0479">Metal-binding</keyword>
<keyword evidence="6 11" id="KW-0808">Transferase</keyword>
<dbReference type="Pfam" id="PF00994">
    <property type="entry name" value="MoCF_biosynth"/>
    <property type="match status" value="1"/>
</dbReference>
<dbReference type="InterPro" id="IPR036688">
    <property type="entry name" value="MoeA_C_domain_IV_sf"/>
</dbReference>
<evidence type="ECO:0000256" key="7">
    <source>
        <dbReference type="ARBA" id="ARBA00022723"/>
    </source>
</evidence>
<dbReference type="RefSeq" id="WP_072595740.1">
    <property type="nucleotide sequence ID" value="NZ_CP018221.1"/>
</dbReference>
<dbReference type="InterPro" id="IPR005111">
    <property type="entry name" value="MoeA_C_domain_IV"/>
</dbReference>
<dbReference type="PANTHER" id="PTHR10192:SF5">
    <property type="entry name" value="GEPHYRIN"/>
    <property type="match status" value="1"/>
</dbReference>
<dbReference type="Gene3D" id="3.90.105.10">
    <property type="entry name" value="Molybdopterin biosynthesis moea protein, domain 2"/>
    <property type="match status" value="1"/>
</dbReference>
<dbReference type="GO" id="GO:0061599">
    <property type="term" value="F:molybdopterin molybdotransferase activity"/>
    <property type="evidence" value="ECO:0007669"/>
    <property type="project" value="UniProtKB-UniRule"/>
</dbReference>
<evidence type="ECO:0000256" key="9">
    <source>
        <dbReference type="ARBA" id="ARBA00023150"/>
    </source>
</evidence>